<dbReference type="AlphaFoldDB" id="A0AAV1U739"/>
<feature type="region of interest" description="Disordered" evidence="5">
    <location>
        <begin position="1076"/>
        <end position="1146"/>
    </location>
</feature>
<dbReference type="GO" id="GO:0003677">
    <property type="term" value="F:DNA binding"/>
    <property type="evidence" value="ECO:0007669"/>
    <property type="project" value="InterPro"/>
</dbReference>
<dbReference type="FunFam" id="3.40.50.10810:FF:000045">
    <property type="entry name" value="Putative chromatin-remodeling complex ATPase chain"/>
    <property type="match status" value="1"/>
</dbReference>
<feature type="compositionally biased region" description="Pro residues" evidence="5">
    <location>
        <begin position="37"/>
        <end position="46"/>
    </location>
</feature>
<dbReference type="Pfam" id="PF00271">
    <property type="entry name" value="Helicase_C"/>
    <property type="match status" value="1"/>
</dbReference>
<evidence type="ECO:0000256" key="3">
    <source>
        <dbReference type="ARBA" id="ARBA00022801"/>
    </source>
</evidence>
<keyword evidence="4" id="KW-0539">Nucleus</keyword>
<evidence type="ECO:0000256" key="4">
    <source>
        <dbReference type="ARBA" id="ARBA00023242"/>
    </source>
</evidence>
<dbReference type="InterPro" id="IPR049730">
    <property type="entry name" value="SNF2/RAD54-like_C"/>
</dbReference>
<evidence type="ECO:0000256" key="5">
    <source>
        <dbReference type="SAM" id="MobiDB-lite"/>
    </source>
</evidence>
<dbReference type="FunFam" id="3.40.50.300:FF:000082">
    <property type="entry name" value="ISWI chromatin remodeling complex ATPase ISW1"/>
    <property type="match status" value="1"/>
</dbReference>
<keyword evidence="3" id="KW-0378">Hydrolase</keyword>
<dbReference type="GO" id="GO:0034728">
    <property type="term" value="P:nucleosome organization"/>
    <property type="evidence" value="ECO:0007669"/>
    <property type="project" value="TreeGrafter"/>
</dbReference>
<sequence>MAESSSSSSSSSACSSPSPSSGSASPSPSLSSIASPSAPPSPPPRATPTNDATSATDAVSSSTESKKVRTDDLPNDSVTKQMVDKKASSSASFDAPKAPLLSTAEREALRREEEQVLHDQRDRQLKSLDLVKQNLTQDVEWSAKSAREKKMAFLMAQSDVFTSFLMGGSSAVGKEMSRSKKAAAAKDAGSKRGKSSKQADAQALQDMDDARYTRITQQPSSICFGTMKPYQLEGLNWMIRLHDSGVNGILADEMGLGKTLQSISLLAYLREARGIEGPHIIIVPKSTVGNWMKELKRWCPSINAFKFMGSKDERALQRETVAKRNFDALVLSYEVAIIEKAILQKIKWKYLLIDEAHRVKNENSKLSRVVREFKVEHRLLITGTPLQNNLHELWALLNFLLPDIFSDAEDFDSWFNVDEEEGQENVIKKLHTILRPFLLRRLKADVEHSLPPKIETKLYVGLSEMQREWYMHVLHRDATHLNAIGGSDRVRLLNILMQLRKVCNHPYLFEGAEPGPPYQEGPHLWDNCGKMTLLHKLLPKLRAQGSRVLIFCQMTSMMDILEDYMRYFSHDYCRLDGSTKGEDRDNMMEEFNAPGSTKFCFLLSTRAGGLGINLATADIVILFDSDWNPQVDLQAMDRAHRIGQTKIVRVFRFITDGTVEEKIVERAERKLYLDAAIIQQGRLAQQNRKLSKDELMTMVRFGADEIFNARGSMITDDDIDAILARGEERTESMKGKIAADMQHNLANFSLSGDNGNANVSSLYEFEGEVFLKDSNSGDVLPSTFIALPQRERKSNYNEDEYYRQQAGLSKPKKAKKSGSDAAKVPVVHDYQFFQQERMVALLTKKTLVENRRKELTRLIKEAKADESQEEEGDDARSAALEKELNMTEMDAADVKELGALEKEGFGDWTRRDLKQFITSCERYGRADKARVCEEVSQVLGKDPAQVERYYDTFWSRFTELKDHAKYIEKIERGEKRLERNEVVKQALARKCSRYSHPLRDMRLHYPAGYKSKGYILEEDVFLVVMMNKYGPLEHWGEIRDEIRKAWQFRFDWFFKSRTIAELQKRGEVLTRMVERENDELKSRNSKDEDDLAKKAKKSSSSRSKSKSKNTSSSSRSKTSSSSSSKKRSNSSKQSVSSSSAKKPRSS</sequence>
<dbReference type="PANTHER" id="PTHR45623">
    <property type="entry name" value="CHROMODOMAIN-HELICASE-DNA-BINDING PROTEIN 3-RELATED-RELATED"/>
    <property type="match status" value="1"/>
</dbReference>
<dbReference type="Gene3D" id="3.40.50.10810">
    <property type="entry name" value="Tandem AAA-ATPase domain"/>
    <property type="match status" value="1"/>
</dbReference>
<dbReference type="PROSITE" id="PS51293">
    <property type="entry name" value="SANT"/>
    <property type="match status" value="1"/>
</dbReference>
<dbReference type="InterPro" id="IPR014001">
    <property type="entry name" value="Helicase_ATP-bd"/>
</dbReference>
<dbReference type="InterPro" id="IPR001650">
    <property type="entry name" value="Helicase_C-like"/>
</dbReference>
<evidence type="ECO:0000259" key="6">
    <source>
        <dbReference type="PROSITE" id="PS51192"/>
    </source>
</evidence>
<dbReference type="GO" id="GO:0042393">
    <property type="term" value="F:histone binding"/>
    <property type="evidence" value="ECO:0007669"/>
    <property type="project" value="TreeGrafter"/>
</dbReference>
<dbReference type="EMBL" id="CAKLBY020000153">
    <property type="protein sequence ID" value="CAK7929861.1"/>
    <property type="molecule type" value="Genomic_DNA"/>
</dbReference>
<dbReference type="GO" id="GO:0005524">
    <property type="term" value="F:ATP binding"/>
    <property type="evidence" value="ECO:0007669"/>
    <property type="project" value="InterPro"/>
</dbReference>
<accession>A0AAV1U739</accession>
<dbReference type="Proteomes" id="UP001162060">
    <property type="component" value="Unassembled WGS sequence"/>
</dbReference>
<feature type="region of interest" description="Disordered" evidence="5">
    <location>
        <begin position="1"/>
        <end position="120"/>
    </location>
</feature>
<dbReference type="GO" id="GO:0000785">
    <property type="term" value="C:chromatin"/>
    <property type="evidence" value="ECO:0007669"/>
    <property type="project" value="TreeGrafter"/>
</dbReference>
<dbReference type="CDD" id="cd18793">
    <property type="entry name" value="SF2_C_SNF"/>
    <property type="match status" value="1"/>
</dbReference>
<evidence type="ECO:0000313" key="9">
    <source>
        <dbReference type="EMBL" id="CAK7929861.1"/>
    </source>
</evidence>
<dbReference type="GO" id="GO:0016887">
    <property type="term" value="F:ATP hydrolysis activity"/>
    <property type="evidence" value="ECO:0007669"/>
    <property type="project" value="TreeGrafter"/>
</dbReference>
<feature type="compositionally biased region" description="Low complexity" evidence="5">
    <location>
        <begin position="1130"/>
        <end position="1140"/>
    </location>
</feature>
<dbReference type="Pfam" id="PF00176">
    <property type="entry name" value="SNF2-rel_dom"/>
    <property type="match status" value="1"/>
</dbReference>
<evidence type="ECO:0000259" key="7">
    <source>
        <dbReference type="PROSITE" id="PS51194"/>
    </source>
</evidence>
<evidence type="ECO:0000259" key="8">
    <source>
        <dbReference type="PROSITE" id="PS51293"/>
    </source>
</evidence>
<gene>
    <name evidence="9" type="ORF">PM001_LOCUS15011</name>
</gene>
<feature type="compositionally biased region" description="Low complexity" evidence="5">
    <location>
        <begin position="1108"/>
        <end position="1123"/>
    </location>
</feature>
<dbReference type="InterPro" id="IPR027417">
    <property type="entry name" value="P-loop_NTPase"/>
</dbReference>
<evidence type="ECO:0000256" key="1">
    <source>
        <dbReference type="ARBA" id="ARBA00004123"/>
    </source>
</evidence>
<dbReference type="Gene3D" id="1.10.1040.30">
    <property type="entry name" value="ISWI, HAND domain"/>
    <property type="match status" value="1"/>
</dbReference>
<protein>
    <submittedName>
        <fullName evidence="9">Uncharacterized protein</fullName>
    </submittedName>
</protein>
<proteinExistence type="inferred from homology"/>
<dbReference type="Pfam" id="PF09111">
    <property type="entry name" value="SLIDE"/>
    <property type="match status" value="1"/>
</dbReference>
<feature type="compositionally biased region" description="Basic and acidic residues" evidence="5">
    <location>
        <begin position="1076"/>
        <end position="1086"/>
    </location>
</feature>
<dbReference type="SUPFAM" id="SSF101224">
    <property type="entry name" value="HAND domain of the nucleosome remodeling ATPase ISWI"/>
    <property type="match status" value="1"/>
</dbReference>
<dbReference type="InterPro" id="IPR036306">
    <property type="entry name" value="ISWI_HAND-dom_sf"/>
</dbReference>
<feature type="compositionally biased region" description="Basic and acidic residues" evidence="5">
    <location>
        <begin position="104"/>
        <end position="120"/>
    </location>
</feature>
<dbReference type="PROSITE" id="PS51194">
    <property type="entry name" value="HELICASE_CTER"/>
    <property type="match status" value="1"/>
</dbReference>
<feature type="domain" description="SANT" evidence="8">
    <location>
        <begin position="903"/>
        <end position="958"/>
    </location>
</feature>
<feature type="domain" description="Helicase C-terminal" evidence="7">
    <location>
        <begin position="533"/>
        <end position="684"/>
    </location>
</feature>
<evidence type="ECO:0000313" key="10">
    <source>
        <dbReference type="Proteomes" id="UP001162060"/>
    </source>
</evidence>
<dbReference type="InterPro" id="IPR000330">
    <property type="entry name" value="SNF2_N"/>
</dbReference>
<dbReference type="PANTHER" id="PTHR45623:SF49">
    <property type="entry name" value="SWI_SNF-RELATED MATRIX-ASSOCIATED ACTIN-DEPENDENT REGULATOR OF CHROMATIN SUBFAMILY A MEMBER 5"/>
    <property type="match status" value="1"/>
</dbReference>
<feature type="region of interest" description="Disordered" evidence="5">
    <location>
        <begin position="175"/>
        <end position="203"/>
    </location>
</feature>
<dbReference type="SMART" id="SM00490">
    <property type="entry name" value="HELICc"/>
    <property type="match status" value="1"/>
</dbReference>
<dbReference type="InterPro" id="IPR038718">
    <property type="entry name" value="SNF2-like_sf"/>
</dbReference>
<name>A0AAV1U739_9STRA</name>
<comment type="caution">
    <text evidence="9">The sequence shown here is derived from an EMBL/GenBank/DDBJ whole genome shotgun (WGS) entry which is preliminary data.</text>
</comment>
<organism evidence="9 10">
    <name type="scientific">Peronospora matthiolae</name>
    <dbReference type="NCBI Taxonomy" id="2874970"/>
    <lineage>
        <taxon>Eukaryota</taxon>
        <taxon>Sar</taxon>
        <taxon>Stramenopiles</taxon>
        <taxon>Oomycota</taxon>
        <taxon>Peronosporomycetes</taxon>
        <taxon>Peronosporales</taxon>
        <taxon>Peronosporaceae</taxon>
        <taxon>Peronospora</taxon>
    </lineage>
</organism>
<dbReference type="InterPro" id="IPR009057">
    <property type="entry name" value="Homeodomain-like_sf"/>
</dbReference>
<dbReference type="InterPro" id="IPR017884">
    <property type="entry name" value="SANT_dom"/>
</dbReference>
<comment type="subcellular location">
    <subcellularLocation>
        <location evidence="1">Nucleus</location>
    </subcellularLocation>
</comment>
<evidence type="ECO:0000256" key="2">
    <source>
        <dbReference type="ARBA" id="ARBA00009687"/>
    </source>
</evidence>
<comment type="similarity">
    <text evidence="2">Belongs to the SNF2/RAD54 helicase family. ISWI subfamily.</text>
</comment>
<feature type="domain" description="Helicase ATP-binding" evidence="6">
    <location>
        <begin position="239"/>
        <end position="403"/>
    </location>
</feature>
<feature type="compositionally biased region" description="Low complexity" evidence="5">
    <location>
        <begin position="52"/>
        <end position="63"/>
    </location>
</feature>
<dbReference type="GO" id="GO:0031491">
    <property type="term" value="F:nucleosome binding"/>
    <property type="evidence" value="ECO:0007669"/>
    <property type="project" value="InterPro"/>
</dbReference>
<feature type="compositionally biased region" description="Basic residues" evidence="5">
    <location>
        <begin position="1094"/>
        <end position="1107"/>
    </location>
</feature>
<feature type="compositionally biased region" description="Low complexity" evidence="5">
    <location>
        <begin position="88"/>
        <end position="99"/>
    </location>
</feature>
<dbReference type="GO" id="GO:0140658">
    <property type="term" value="F:ATP-dependent chromatin remodeler activity"/>
    <property type="evidence" value="ECO:0007669"/>
    <property type="project" value="TreeGrafter"/>
</dbReference>
<dbReference type="SUPFAM" id="SSF52540">
    <property type="entry name" value="P-loop containing nucleoside triphosphate hydrolases"/>
    <property type="match status" value="2"/>
</dbReference>
<dbReference type="SMART" id="SM00487">
    <property type="entry name" value="DEXDc"/>
    <property type="match status" value="1"/>
</dbReference>
<dbReference type="GO" id="GO:0005634">
    <property type="term" value="C:nucleus"/>
    <property type="evidence" value="ECO:0007669"/>
    <property type="project" value="UniProtKB-SubCell"/>
</dbReference>
<feature type="compositionally biased region" description="Low complexity" evidence="5">
    <location>
        <begin position="1"/>
        <end position="36"/>
    </location>
</feature>
<dbReference type="SUPFAM" id="SSF46689">
    <property type="entry name" value="Homeodomain-like"/>
    <property type="match status" value="2"/>
</dbReference>
<dbReference type="InterPro" id="IPR015195">
    <property type="entry name" value="SLIDE"/>
</dbReference>
<dbReference type="Gene3D" id="1.10.10.60">
    <property type="entry name" value="Homeodomain-like"/>
    <property type="match status" value="2"/>
</dbReference>
<dbReference type="PROSITE" id="PS51192">
    <property type="entry name" value="HELICASE_ATP_BIND_1"/>
    <property type="match status" value="1"/>
</dbReference>
<dbReference type="Gene3D" id="3.40.50.300">
    <property type="entry name" value="P-loop containing nucleotide triphosphate hydrolases"/>
    <property type="match status" value="1"/>
</dbReference>
<reference evidence="9" key="1">
    <citation type="submission" date="2024-01" db="EMBL/GenBank/DDBJ databases">
        <authorList>
            <person name="Webb A."/>
        </authorList>
    </citation>
    <scope>NUCLEOTIDE SEQUENCE</scope>
    <source>
        <strain evidence="9">Pm1</strain>
    </source>
</reference>